<reference evidence="1" key="1">
    <citation type="journal article" date="2015" name="Nature">
        <title>Complex archaea that bridge the gap between prokaryotes and eukaryotes.</title>
        <authorList>
            <person name="Spang A."/>
            <person name="Saw J.H."/>
            <person name="Jorgensen S.L."/>
            <person name="Zaremba-Niedzwiedzka K."/>
            <person name="Martijn J."/>
            <person name="Lind A.E."/>
            <person name="van Eijk R."/>
            <person name="Schleper C."/>
            <person name="Guy L."/>
            <person name="Ettema T.J."/>
        </authorList>
    </citation>
    <scope>NUCLEOTIDE SEQUENCE</scope>
</reference>
<accession>A0A0F9M8R6</accession>
<proteinExistence type="predicted"/>
<protein>
    <recommendedName>
        <fullName evidence="2">Bacteriophage Mu GpT domain-containing protein</fullName>
    </recommendedName>
</protein>
<dbReference type="EMBL" id="LAZR01005182">
    <property type="protein sequence ID" value="KKN02119.1"/>
    <property type="molecule type" value="Genomic_DNA"/>
</dbReference>
<comment type="caution">
    <text evidence="1">The sequence shown here is derived from an EMBL/GenBank/DDBJ whole genome shotgun (WGS) entry which is preliminary data.</text>
</comment>
<name>A0A0F9M8R6_9ZZZZ</name>
<dbReference type="NCBIfam" id="NF033394">
    <property type="entry name" value="capsid_maj_Podo"/>
    <property type="match status" value="1"/>
</dbReference>
<dbReference type="AlphaFoldDB" id="A0A0F9M8R6"/>
<sequence>MPSIQFADIDDAVLCTQEHFINKGSFVDMQTDLSDHVAVREMWKKRQKVFSGGHPWSFKAQIDHNHSAKAVGLFETDGTALTDTMISGTVPVRHVNAHYIYDQREPDFQRGGTSIVDLVRTRYVGMMVSLFEKVETYLWGVPDSGDEKTPFGLQYWLLRNTTEGYNGENHANFSSGRANIDSTTYTRWANWSNDYEEITKPDLIRSMRRAHRKIQFRSPVSHATPVLGGMSNGIYTNDAVLGIMEEILEDQNMNLGNDLASKEGKTLFKSTPIIYAPKLDSDTENPIYMLDWKYLAIGVMAGWENNLGKPYMVPNKHLVRRVDLDASLNMICTDLRRQAVFYDPA</sequence>
<evidence type="ECO:0008006" key="2">
    <source>
        <dbReference type="Google" id="ProtNLM"/>
    </source>
</evidence>
<evidence type="ECO:0000313" key="1">
    <source>
        <dbReference type="EMBL" id="KKN02119.1"/>
    </source>
</evidence>
<dbReference type="InterPro" id="IPR049718">
    <property type="entry name" value="AKO59007-like"/>
</dbReference>
<gene>
    <name evidence="1" type="ORF">LCGC14_1120960</name>
</gene>
<organism evidence="1">
    <name type="scientific">marine sediment metagenome</name>
    <dbReference type="NCBI Taxonomy" id="412755"/>
    <lineage>
        <taxon>unclassified sequences</taxon>
        <taxon>metagenomes</taxon>
        <taxon>ecological metagenomes</taxon>
    </lineage>
</organism>